<keyword evidence="6" id="KW-1185">Reference proteome</keyword>
<evidence type="ECO:0000259" key="2">
    <source>
        <dbReference type="Pfam" id="PF25893"/>
    </source>
</evidence>
<comment type="similarity">
    <text evidence="1">Belongs to the membrane fusion protein (MFP) (TC 8.A.1) family.</text>
</comment>
<dbReference type="Gene3D" id="2.40.420.20">
    <property type="match status" value="1"/>
</dbReference>
<dbReference type="GO" id="GO:1990281">
    <property type="term" value="C:efflux pump complex"/>
    <property type="evidence" value="ECO:0007669"/>
    <property type="project" value="TreeGrafter"/>
</dbReference>
<protein>
    <submittedName>
        <fullName evidence="5">RND family efflux transporter MFP subunit</fullName>
    </submittedName>
</protein>
<sequence>MYNKNIITIWIFVIFSSCANKREVKPKESAIPKKTAATVFMAEKSNFEHYISIQANAESDQDILIYPESSGKIQSLNVREGQKVKKSDFLLKIKSDVLQSSIKELKANLNMATILFKKQSALWKKKIGTEMQYLKAKTDKNSLENRLQSLYDQLDMMTISSPFNGVVDEILVKKSQVISPQNPVMRVINLDEIYFKAQIPEIYINKVKIGNRVSIDIPGVEKPVKAKIKWVSNYINPSNRTFLVRVDVNNNSENIKINSSVILNINTVSLEDVISLPSHIIRQDFQGENYVFVVQENGKVQKRGVEVSLNYKDKLVIEEGIEQGEIIVDKGSHQLNEGDEIEIIK</sequence>
<dbReference type="NCBIfam" id="TIGR01730">
    <property type="entry name" value="RND_mfp"/>
    <property type="match status" value="1"/>
</dbReference>
<dbReference type="PANTHER" id="PTHR30469:SF15">
    <property type="entry name" value="HLYD FAMILY OF SECRETION PROTEINS"/>
    <property type="match status" value="1"/>
</dbReference>
<feature type="domain" description="CzcB-like alpha-helical hairpin" evidence="2">
    <location>
        <begin position="99"/>
        <end position="154"/>
    </location>
</feature>
<reference evidence="5 6" key="1">
    <citation type="submission" date="2014-03" db="EMBL/GenBank/DDBJ databases">
        <title>complete genome sequence of Flavobacteriaceae bacterium JBKA-6.</title>
        <authorList>
            <person name="Takano T."/>
            <person name="Nakamura Y."/>
            <person name="Takuma S."/>
            <person name="Yasuike M."/>
            <person name="Matsuyama T."/>
            <person name="Sakai T."/>
            <person name="Fujiwara A."/>
            <person name="Kimoto K."/>
            <person name="Fukuda Y."/>
            <person name="Kondo H."/>
            <person name="Hirono I."/>
            <person name="Nakayasu C."/>
        </authorList>
    </citation>
    <scope>NUCLEOTIDE SEQUENCE [LARGE SCALE GENOMIC DNA]</scope>
    <source>
        <strain evidence="5 6">JBKA-6</strain>
    </source>
</reference>
<evidence type="ECO:0000313" key="5">
    <source>
        <dbReference type="EMBL" id="BAV95210.1"/>
    </source>
</evidence>
<evidence type="ECO:0000313" key="6">
    <source>
        <dbReference type="Proteomes" id="UP000243197"/>
    </source>
</evidence>
<dbReference type="OrthoDB" id="9806939at2"/>
<evidence type="ECO:0000256" key="1">
    <source>
        <dbReference type="ARBA" id="ARBA00009477"/>
    </source>
</evidence>
<dbReference type="Pfam" id="PF25954">
    <property type="entry name" value="Beta-barrel_RND_2"/>
    <property type="match status" value="1"/>
</dbReference>
<dbReference type="Gene3D" id="1.10.287.470">
    <property type="entry name" value="Helix hairpin bin"/>
    <property type="match status" value="1"/>
</dbReference>
<dbReference type="Gene3D" id="2.40.50.100">
    <property type="match status" value="1"/>
</dbReference>
<dbReference type="KEGG" id="ise:JBKA6_1197"/>
<dbReference type="SUPFAM" id="SSF111369">
    <property type="entry name" value="HlyD-like secretion proteins"/>
    <property type="match status" value="1"/>
</dbReference>
<feature type="domain" description="CusB-like beta-barrel" evidence="3">
    <location>
        <begin position="196"/>
        <end position="265"/>
    </location>
</feature>
<dbReference type="Gene3D" id="2.40.30.170">
    <property type="match status" value="1"/>
</dbReference>
<dbReference type="Pfam" id="PF25893">
    <property type="entry name" value="HH_CzcB"/>
    <property type="match status" value="1"/>
</dbReference>
<dbReference type="PROSITE" id="PS51257">
    <property type="entry name" value="PROKAR_LIPOPROTEIN"/>
    <property type="match status" value="1"/>
</dbReference>
<dbReference type="RefSeq" id="WP_096686820.1">
    <property type="nucleotide sequence ID" value="NZ_AP014564.1"/>
</dbReference>
<evidence type="ECO:0000259" key="4">
    <source>
        <dbReference type="Pfam" id="PF25967"/>
    </source>
</evidence>
<accession>A0A1J1DZ69</accession>
<dbReference type="InterPro" id="IPR006143">
    <property type="entry name" value="RND_pump_MFP"/>
</dbReference>
<feature type="domain" description="Multidrug resistance protein MdtA-like C-terminal permuted SH3" evidence="4">
    <location>
        <begin position="273"/>
        <end position="328"/>
    </location>
</feature>
<gene>
    <name evidence="5" type="ORF">JBKA6_1197</name>
</gene>
<proteinExistence type="inferred from homology"/>
<dbReference type="Pfam" id="PF25967">
    <property type="entry name" value="RND-MFP_C"/>
    <property type="match status" value="1"/>
</dbReference>
<dbReference type="EMBL" id="AP014564">
    <property type="protein sequence ID" value="BAV95210.1"/>
    <property type="molecule type" value="Genomic_DNA"/>
</dbReference>
<organism evidence="5 6">
    <name type="scientific">Ichthyobacterium seriolicida</name>
    <dbReference type="NCBI Taxonomy" id="242600"/>
    <lineage>
        <taxon>Bacteria</taxon>
        <taxon>Pseudomonadati</taxon>
        <taxon>Bacteroidota</taxon>
        <taxon>Flavobacteriia</taxon>
        <taxon>Flavobacteriales</taxon>
        <taxon>Ichthyobacteriaceae</taxon>
        <taxon>Ichthyobacterium</taxon>
    </lineage>
</organism>
<dbReference type="AlphaFoldDB" id="A0A1J1DZ69"/>
<dbReference type="Proteomes" id="UP000243197">
    <property type="component" value="Chromosome"/>
</dbReference>
<dbReference type="InterPro" id="IPR058627">
    <property type="entry name" value="MdtA-like_C"/>
</dbReference>
<evidence type="ECO:0000259" key="3">
    <source>
        <dbReference type="Pfam" id="PF25954"/>
    </source>
</evidence>
<name>A0A1J1DZ69_9FLAO</name>
<dbReference type="PANTHER" id="PTHR30469">
    <property type="entry name" value="MULTIDRUG RESISTANCE PROTEIN MDTA"/>
    <property type="match status" value="1"/>
</dbReference>
<dbReference type="InterPro" id="IPR058792">
    <property type="entry name" value="Beta-barrel_RND_2"/>
</dbReference>
<dbReference type="GO" id="GO:0015562">
    <property type="term" value="F:efflux transmembrane transporter activity"/>
    <property type="evidence" value="ECO:0007669"/>
    <property type="project" value="TreeGrafter"/>
</dbReference>
<dbReference type="InterPro" id="IPR058648">
    <property type="entry name" value="HH_CzcB-like"/>
</dbReference>